<dbReference type="InterPro" id="IPR011684">
    <property type="entry name" value="NAB"/>
</dbReference>
<feature type="compositionally biased region" description="Acidic residues" evidence="3">
    <location>
        <begin position="557"/>
        <end position="569"/>
    </location>
</feature>
<dbReference type="Proteomes" id="UP000515121">
    <property type="component" value="Unplaced"/>
</dbReference>
<evidence type="ECO:0000313" key="6">
    <source>
        <dbReference type="RefSeq" id="XP_022766425.1"/>
    </source>
</evidence>
<evidence type="ECO:0000313" key="5">
    <source>
        <dbReference type="Proteomes" id="UP000515121"/>
    </source>
</evidence>
<dbReference type="Pfam" id="PF25014">
    <property type="entry name" value="NET2A"/>
    <property type="match status" value="1"/>
</dbReference>
<feature type="region of interest" description="Disordered" evidence="3">
    <location>
        <begin position="546"/>
        <end position="570"/>
    </location>
</feature>
<dbReference type="RefSeq" id="XP_022766425.1">
    <property type="nucleotide sequence ID" value="XM_022910690.1"/>
</dbReference>
<feature type="compositionally biased region" description="Polar residues" evidence="3">
    <location>
        <begin position="664"/>
        <end position="680"/>
    </location>
</feature>
<evidence type="ECO:0000256" key="3">
    <source>
        <dbReference type="SAM" id="MobiDB-lite"/>
    </source>
</evidence>
<dbReference type="GO" id="GO:0003779">
    <property type="term" value="F:actin binding"/>
    <property type="evidence" value="ECO:0007669"/>
    <property type="project" value="InterPro"/>
</dbReference>
<dbReference type="PANTHER" id="PTHR31631:SF3">
    <property type="entry name" value="PROTEIN NETWORKED 2B"/>
    <property type="match status" value="1"/>
</dbReference>
<keyword evidence="5" id="KW-1185">Reference proteome</keyword>
<feature type="region of interest" description="Disordered" evidence="3">
    <location>
        <begin position="651"/>
        <end position="684"/>
    </location>
</feature>
<organism evidence="5 6">
    <name type="scientific">Durio zibethinus</name>
    <name type="common">Durian</name>
    <dbReference type="NCBI Taxonomy" id="66656"/>
    <lineage>
        <taxon>Eukaryota</taxon>
        <taxon>Viridiplantae</taxon>
        <taxon>Streptophyta</taxon>
        <taxon>Embryophyta</taxon>
        <taxon>Tracheophyta</taxon>
        <taxon>Spermatophyta</taxon>
        <taxon>Magnoliopsida</taxon>
        <taxon>eudicotyledons</taxon>
        <taxon>Gunneridae</taxon>
        <taxon>Pentapetalae</taxon>
        <taxon>rosids</taxon>
        <taxon>malvids</taxon>
        <taxon>Malvales</taxon>
        <taxon>Malvaceae</taxon>
        <taxon>Helicteroideae</taxon>
        <taxon>Durio</taxon>
    </lineage>
</organism>
<accession>A0A6P6ANN5</accession>
<sequence>MLQRAASNAYSWWWASHIRTKQSKWLEQNLQDMEEKVTDMLTIIDDDGDSFAQRAEMYYKKRPELVSIVEESYRAYRALAERFDHLSKDLQSANRTIASVFPEQVPFAMDEEDDENVSQTSTSSPSPNEPCVSKQSILKAPFPKKDLRSQSMFLSRKGQLKRFPSSGLSKDEALDEMDKLLKEILEMQTEREYMKSSYEHGYKKFCEIENHITEKQTRVCHLQDEFGIDSVIDDNEAQTLMATRALKSCQESLDKLKERHEQSTEEARVESRRIKHVNQKFEALRNKFNSPQTNQQEKHTYVSPTTEIDDMVYEIDNEEKEKQDLEVLQKKMKEQLEVDSNASLTMAQLAEKIDDLVQRVISLEIAVFSENALVNRLKSDADELQAHVKSLEEDKEALIEGSDVMNKRINELEGELSRVKDLVKTVIDQNNSLKISFTEAICNINHLSVKLQAVKMDEEVENAGLSQEVKTGSDAKADRGTEEHKIELAPDDSSALKDTAIKLEGKDKDVSADGESYVDSESSNKFDVDSKKGLELVEEDKAEKKYLSETASSIPDTDTEEVETDEEEQPNWRQLYLNGLDDREKILLDEYSSVLWNYKEVRKKLNEVDKKNRDGFFELALQIRELKNAVAARDGEIQSLRRKMSFVDENKDGNSVELEGPRLSASQESTLTESIQTSPVDQGKVESNEVIELKESPKDGNLVELEGPCRSAGQEPTLTESIQTSPVGRGKVESNEKVVEPTAHGRFKEPPKKMGENVMQVKPVSQSPSVLTVEDKIRSGIDNLLEENLEFWLRFSTCFHQIQKYQTSVQDLKAELSTLREKKNQEGSGKRQSLKSEARPIYSHFREIETELTLWLENNAVLTDEVQGRYSSLCNIQEEIARVTNASGHAGQTELSEYQAAKFQGEVLNMKQENRKVANELKAGFARVTQLKQEVEEVMKNLEKELGESASTTQQSGSRTGRPRIPLRFFLFGIKLKNKRQSKGPSMFACGHPTLQRQHSFLTEPTESEPSG</sequence>
<dbReference type="PROSITE" id="PS51774">
    <property type="entry name" value="NAB"/>
    <property type="match status" value="1"/>
</dbReference>
<feature type="domain" description="NAB" evidence="4">
    <location>
        <begin position="10"/>
        <end position="90"/>
    </location>
</feature>
<feature type="compositionally biased region" description="Polar residues" evidence="3">
    <location>
        <begin position="995"/>
        <end position="1012"/>
    </location>
</feature>
<feature type="compositionally biased region" description="Polar residues" evidence="3">
    <location>
        <begin position="117"/>
        <end position="126"/>
    </location>
</feature>
<feature type="compositionally biased region" description="Basic and acidic residues" evidence="3">
    <location>
        <begin position="471"/>
        <end position="484"/>
    </location>
</feature>
<reference evidence="6" key="1">
    <citation type="submission" date="2025-08" db="UniProtKB">
        <authorList>
            <consortium name="RefSeq"/>
        </authorList>
    </citation>
    <scope>IDENTIFICATION</scope>
    <source>
        <tissue evidence="6">Fruit stalk</tissue>
    </source>
</reference>
<protein>
    <submittedName>
        <fullName evidence="6">Protein NETWORKED 2A-like</fullName>
    </submittedName>
</protein>
<feature type="coiled-coil region" evidence="2">
    <location>
        <begin position="308"/>
        <end position="429"/>
    </location>
</feature>
<feature type="region of interest" description="Disordered" evidence="3">
    <location>
        <begin position="110"/>
        <end position="133"/>
    </location>
</feature>
<dbReference type="Pfam" id="PF24918">
    <property type="entry name" value="NET2A_C"/>
    <property type="match status" value="1"/>
</dbReference>
<dbReference type="KEGG" id="dzi:111311316"/>
<dbReference type="PANTHER" id="PTHR31631">
    <property type="entry name" value="PROTEIN NETWORKED 2D"/>
    <property type="match status" value="1"/>
</dbReference>
<dbReference type="AlphaFoldDB" id="A0A6P6ANN5"/>
<dbReference type="OrthoDB" id="616075at2759"/>
<evidence type="ECO:0000256" key="2">
    <source>
        <dbReference type="SAM" id="Coils"/>
    </source>
</evidence>
<gene>
    <name evidence="6" type="primary">LOC111311316</name>
</gene>
<dbReference type="GeneID" id="111311316"/>
<feature type="region of interest" description="Disordered" evidence="3">
    <location>
        <begin position="982"/>
        <end position="1012"/>
    </location>
</feature>
<dbReference type="InterPro" id="IPR056889">
    <property type="entry name" value="NET2A-D/KIP1-like_C"/>
</dbReference>
<proteinExistence type="predicted"/>
<evidence type="ECO:0000256" key="1">
    <source>
        <dbReference type="ARBA" id="ARBA00023054"/>
    </source>
</evidence>
<evidence type="ECO:0000259" key="4">
    <source>
        <dbReference type="PROSITE" id="PS51774"/>
    </source>
</evidence>
<feature type="coiled-coil region" evidence="2">
    <location>
        <begin position="925"/>
        <end position="952"/>
    </location>
</feature>
<keyword evidence="1 2" id="KW-0175">Coiled coil</keyword>
<name>A0A6P6ANN5_DURZI</name>
<feature type="coiled-coil region" evidence="2">
    <location>
        <begin position="246"/>
        <end position="273"/>
    </location>
</feature>
<dbReference type="Pfam" id="PF07765">
    <property type="entry name" value="KIP1"/>
    <property type="match status" value="1"/>
</dbReference>
<feature type="region of interest" description="Disordered" evidence="3">
    <location>
        <begin position="462"/>
        <end position="484"/>
    </location>
</feature>
<dbReference type="InterPro" id="IPR056888">
    <property type="entry name" value="NET2A-D/KIP1-like_dom"/>
</dbReference>